<dbReference type="AlphaFoldDB" id="A0A0E9Q7C6"/>
<dbReference type="EMBL" id="GBXM01095811">
    <property type="protein sequence ID" value="JAH12766.1"/>
    <property type="molecule type" value="Transcribed_RNA"/>
</dbReference>
<sequence length="44" mass="4910">MFKGSLPFLTSSPIHDSSMRLLIEREHFHISPASLLAIILGRSC</sequence>
<protein>
    <submittedName>
        <fullName evidence="1">Uncharacterized protein</fullName>
    </submittedName>
</protein>
<reference evidence="1" key="2">
    <citation type="journal article" date="2015" name="Fish Shellfish Immunol.">
        <title>Early steps in the European eel (Anguilla anguilla)-Vibrio vulnificus interaction in the gills: Role of the RtxA13 toxin.</title>
        <authorList>
            <person name="Callol A."/>
            <person name="Pajuelo D."/>
            <person name="Ebbesson L."/>
            <person name="Teles M."/>
            <person name="MacKenzie S."/>
            <person name="Amaro C."/>
        </authorList>
    </citation>
    <scope>NUCLEOTIDE SEQUENCE</scope>
</reference>
<evidence type="ECO:0000313" key="1">
    <source>
        <dbReference type="EMBL" id="JAH12766.1"/>
    </source>
</evidence>
<name>A0A0E9Q7C6_ANGAN</name>
<organism evidence="1">
    <name type="scientific">Anguilla anguilla</name>
    <name type="common">European freshwater eel</name>
    <name type="synonym">Muraena anguilla</name>
    <dbReference type="NCBI Taxonomy" id="7936"/>
    <lineage>
        <taxon>Eukaryota</taxon>
        <taxon>Metazoa</taxon>
        <taxon>Chordata</taxon>
        <taxon>Craniata</taxon>
        <taxon>Vertebrata</taxon>
        <taxon>Euteleostomi</taxon>
        <taxon>Actinopterygii</taxon>
        <taxon>Neopterygii</taxon>
        <taxon>Teleostei</taxon>
        <taxon>Anguilliformes</taxon>
        <taxon>Anguillidae</taxon>
        <taxon>Anguilla</taxon>
    </lineage>
</organism>
<proteinExistence type="predicted"/>
<reference evidence="1" key="1">
    <citation type="submission" date="2014-11" db="EMBL/GenBank/DDBJ databases">
        <authorList>
            <person name="Amaro Gonzalez C."/>
        </authorList>
    </citation>
    <scope>NUCLEOTIDE SEQUENCE</scope>
</reference>
<accession>A0A0E9Q7C6</accession>